<evidence type="ECO:0000259" key="3">
    <source>
        <dbReference type="Pfam" id="PF00135"/>
    </source>
</evidence>
<reference evidence="4" key="1">
    <citation type="submission" date="2019-08" db="EMBL/GenBank/DDBJ databases">
        <title>The improved chromosome-level genome for the pearl oyster Pinctada fucata martensii using PacBio sequencing and Hi-C.</title>
        <authorList>
            <person name="Zheng Z."/>
        </authorList>
    </citation>
    <scope>NUCLEOTIDE SEQUENCE</scope>
    <source>
        <strain evidence="4">ZZ-2019</strain>
        <tissue evidence="4">Adductor muscle</tissue>
    </source>
</reference>
<keyword evidence="2" id="KW-0472">Membrane</keyword>
<evidence type="ECO:0000313" key="5">
    <source>
        <dbReference type="Proteomes" id="UP001186944"/>
    </source>
</evidence>
<gene>
    <name evidence="4" type="ORF">FSP39_022018</name>
</gene>
<keyword evidence="2" id="KW-0812">Transmembrane</keyword>
<dbReference type="InterPro" id="IPR051093">
    <property type="entry name" value="Neuroligin/BSAL"/>
</dbReference>
<dbReference type="Proteomes" id="UP001186944">
    <property type="component" value="Unassembled WGS sequence"/>
</dbReference>
<proteinExistence type="inferred from homology"/>
<dbReference type="AlphaFoldDB" id="A0AA88YAE2"/>
<dbReference type="SUPFAM" id="SSF53474">
    <property type="entry name" value="alpha/beta-Hydrolases"/>
    <property type="match status" value="1"/>
</dbReference>
<dbReference type="InterPro" id="IPR002018">
    <property type="entry name" value="CarbesteraseB"/>
</dbReference>
<accession>A0AA88YAE2</accession>
<evidence type="ECO:0000313" key="4">
    <source>
        <dbReference type="EMBL" id="KAK3096020.1"/>
    </source>
</evidence>
<sequence length="700" mass="79842">MVFVHGETYDTGTGNAFDGSVLASYGEVIVITFNYRLGVLGFLNVGDPDAYGNQALSDIRVLLTWVKENIFLFGGDPKRVTLFGHGHGAALVNFLLLMPNLKNVWIFVLIVFIFFPLEKLFQRAIMQSGSAFSPWALSVDSISCAERLALNVNCTDHIYKTNDLIICLRNRTLVNLVRNSPISPKYTSCFAPTLSGEGIYGKGITDLLDDSTSLFSSAEIMFGVAKNEAYSYMKQNELETGISMFRKFQIIRTYVQNNFKYHRQKIFEILEHHYSDWDRSQTDETRRDNVMELISDGQYAAPMVHMAQEHAKRSESSYMYMFGYSTQSEDYPKWSSGIQGEDLPYIFGAPLVDGISPFPSDYSKGEKRLSAAMMRLWTNFAKSGNPNLPIEQPMLKENKFKDIVWPKYRLEKQLYLQIGRRPLVRHHYRGKQLALWLDLLPKIDEEDPFSDKPNYMQHNLVDPNNMSTFDDPSRLLINFHRSLKLNNVPISSTNSETIGITNNYDVIKNETMTKLQEMSTVFVKESDSNYTRDKEQLRELSQTESLLQTSVPMRIIIAIGCSLIFINILILAAVCYQRNRIQKLRSGHLDDKDDKFTQLCKPTLSEKKKEGTGKREIQPNTFNSLQRNAVYSQPIKPIRTFYPMRAHSPAPDYSYSPVSTNTLPEIRKADSAGREICSDHIGQPLENKLTTTLHSTTTVV</sequence>
<organism evidence="4 5">
    <name type="scientific">Pinctada imbricata</name>
    <name type="common">Atlantic pearl-oyster</name>
    <name type="synonym">Pinctada martensii</name>
    <dbReference type="NCBI Taxonomy" id="66713"/>
    <lineage>
        <taxon>Eukaryota</taxon>
        <taxon>Metazoa</taxon>
        <taxon>Spiralia</taxon>
        <taxon>Lophotrochozoa</taxon>
        <taxon>Mollusca</taxon>
        <taxon>Bivalvia</taxon>
        <taxon>Autobranchia</taxon>
        <taxon>Pteriomorphia</taxon>
        <taxon>Pterioida</taxon>
        <taxon>Pterioidea</taxon>
        <taxon>Pteriidae</taxon>
        <taxon>Pinctada</taxon>
    </lineage>
</organism>
<dbReference type="PANTHER" id="PTHR43903">
    <property type="entry name" value="NEUROLIGIN"/>
    <property type="match status" value="1"/>
</dbReference>
<feature type="transmembrane region" description="Helical" evidence="2">
    <location>
        <begin position="104"/>
        <end position="121"/>
    </location>
</feature>
<comment type="caution">
    <text evidence="4">The sequence shown here is derived from an EMBL/GenBank/DDBJ whole genome shotgun (WGS) entry which is preliminary data.</text>
</comment>
<keyword evidence="5" id="KW-1185">Reference proteome</keyword>
<feature type="domain" description="Carboxylesterase type B" evidence="3">
    <location>
        <begin position="1"/>
        <end position="436"/>
    </location>
</feature>
<evidence type="ECO:0000256" key="1">
    <source>
        <dbReference type="ARBA" id="ARBA00005964"/>
    </source>
</evidence>
<protein>
    <recommendedName>
        <fullName evidence="3">Carboxylesterase type B domain-containing protein</fullName>
    </recommendedName>
</protein>
<evidence type="ECO:0000256" key="2">
    <source>
        <dbReference type="SAM" id="Phobius"/>
    </source>
</evidence>
<comment type="similarity">
    <text evidence="1">Belongs to the type-B carboxylesterase/lipase family.</text>
</comment>
<name>A0AA88YAE2_PINIB</name>
<keyword evidence="2" id="KW-1133">Transmembrane helix</keyword>
<dbReference type="InterPro" id="IPR029058">
    <property type="entry name" value="AB_hydrolase_fold"/>
</dbReference>
<feature type="transmembrane region" description="Helical" evidence="2">
    <location>
        <begin position="555"/>
        <end position="576"/>
    </location>
</feature>
<dbReference type="Pfam" id="PF00135">
    <property type="entry name" value="COesterase"/>
    <property type="match status" value="1"/>
</dbReference>
<dbReference type="EMBL" id="VSWD01000008">
    <property type="protein sequence ID" value="KAK3096020.1"/>
    <property type="molecule type" value="Genomic_DNA"/>
</dbReference>
<dbReference type="Gene3D" id="3.40.50.1820">
    <property type="entry name" value="alpha/beta hydrolase"/>
    <property type="match status" value="1"/>
</dbReference>